<dbReference type="AlphaFoldDB" id="A0A382FT10"/>
<name>A0A382FT10_9ZZZZ</name>
<dbReference type="EMBL" id="UINC01051691">
    <property type="protein sequence ID" value="SVB66140.1"/>
    <property type="molecule type" value="Genomic_DNA"/>
</dbReference>
<sequence>MPNCAVTLEAEGKKSDLRIFKE</sequence>
<proteinExistence type="predicted"/>
<accession>A0A382FT10</accession>
<reference evidence="1" key="1">
    <citation type="submission" date="2018-05" db="EMBL/GenBank/DDBJ databases">
        <authorList>
            <person name="Lanie J.A."/>
            <person name="Ng W.-L."/>
            <person name="Kazmierczak K.M."/>
            <person name="Andrzejewski T.M."/>
            <person name="Davidsen T.M."/>
            <person name="Wayne K.J."/>
            <person name="Tettelin H."/>
            <person name="Glass J.I."/>
            <person name="Rusch D."/>
            <person name="Podicherti R."/>
            <person name="Tsui H.-C.T."/>
            <person name="Winkler M.E."/>
        </authorList>
    </citation>
    <scope>NUCLEOTIDE SEQUENCE</scope>
</reference>
<gene>
    <name evidence="1" type="ORF">METZ01_LOCUS218994</name>
</gene>
<protein>
    <submittedName>
        <fullName evidence="1">Uncharacterized protein</fullName>
    </submittedName>
</protein>
<evidence type="ECO:0000313" key="1">
    <source>
        <dbReference type="EMBL" id="SVB66140.1"/>
    </source>
</evidence>
<organism evidence="1">
    <name type="scientific">marine metagenome</name>
    <dbReference type="NCBI Taxonomy" id="408172"/>
    <lineage>
        <taxon>unclassified sequences</taxon>
        <taxon>metagenomes</taxon>
        <taxon>ecological metagenomes</taxon>
    </lineage>
</organism>
<feature type="non-terminal residue" evidence="1">
    <location>
        <position position="22"/>
    </location>
</feature>